<evidence type="ECO:0000256" key="1">
    <source>
        <dbReference type="ARBA" id="ARBA00004651"/>
    </source>
</evidence>
<comment type="subcellular location">
    <subcellularLocation>
        <location evidence="1">Cell membrane</location>
        <topology evidence="1">Multi-pass membrane protein</topology>
    </subcellularLocation>
</comment>
<evidence type="ECO:0000256" key="3">
    <source>
        <dbReference type="ARBA" id="ARBA00022989"/>
    </source>
</evidence>
<dbReference type="SUPFAM" id="SSF103473">
    <property type="entry name" value="MFS general substrate transporter"/>
    <property type="match status" value="1"/>
</dbReference>
<feature type="transmembrane region" description="Helical" evidence="5">
    <location>
        <begin position="72"/>
        <end position="96"/>
    </location>
</feature>
<dbReference type="EMBL" id="SHLC01000001">
    <property type="protein sequence ID" value="RZU66655.1"/>
    <property type="molecule type" value="Genomic_DNA"/>
</dbReference>
<protein>
    <submittedName>
        <fullName evidence="7">Na+/melibiose symporter-like transporter</fullName>
    </submittedName>
</protein>
<feature type="transmembrane region" description="Helical" evidence="5">
    <location>
        <begin position="287"/>
        <end position="308"/>
    </location>
</feature>
<feature type="transmembrane region" description="Helical" evidence="5">
    <location>
        <begin position="413"/>
        <end position="434"/>
    </location>
</feature>
<comment type="caution">
    <text evidence="7">The sequence shown here is derived from an EMBL/GenBank/DDBJ whole genome shotgun (WGS) entry which is preliminary data.</text>
</comment>
<dbReference type="PANTHER" id="PTHR23528">
    <property type="match status" value="1"/>
</dbReference>
<keyword evidence="3 5" id="KW-1133">Transmembrane helix</keyword>
<name>A0A4Q8ARD0_9MICO</name>
<sequence>MTRDEATTGSEPTATELLFIENPDPRDLPRVAGRSVLAYLAAYLGAFLLFVVPLATALALKVAELTPDARETTLGIIMGVGALIAMFANPVFGALSDRTTSRFGMRRPWILGGAIVAVAAAAVLGFAGEIVLVGAAWTVVQLSINAVLAGLAAFIPDRVPEQQRGKVAAWTGISTQIAPLVALLIGNIAFGIGGGIGWMILTPALVGLVLIAVFVYTVKDRILEPGTIPRLRLRQLFSIFVFNPRSNPDFGWAWLGRFLITLSFAAANTYMVYFMNARLGVPLAQVAVLQLTFLVGTTILIAASATISGAISDRLRRRKGFVLAASGLIALHHVIVAFTFDWPLYIVALAISAIAMGVYFSVDLALVTEVLPDTQNAAAQDMGIFNIANALPQSLAPALAPLALAIGGSGSNYTALYLIAAAVAIAGALTVLPIKAVR</sequence>
<feature type="transmembrane region" description="Helical" evidence="5">
    <location>
        <begin position="320"/>
        <end position="340"/>
    </location>
</feature>
<evidence type="ECO:0000259" key="6">
    <source>
        <dbReference type="PROSITE" id="PS50850"/>
    </source>
</evidence>
<dbReference type="Gene3D" id="1.20.1250.20">
    <property type="entry name" value="MFS general substrate transporter like domains"/>
    <property type="match status" value="2"/>
</dbReference>
<dbReference type="RefSeq" id="WP_130506821.1">
    <property type="nucleotide sequence ID" value="NZ_SHLC01000001.1"/>
</dbReference>
<feature type="transmembrane region" description="Helical" evidence="5">
    <location>
        <begin position="254"/>
        <end position="275"/>
    </location>
</feature>
<dbReference type="AlphaFoldDB" id="A0A4Q8ARD0"/>
<dbReference type="GO" id="GO:0005886">
    <property type="term" value="C:plasma membrane"/>
    <property type="evidence" value="ECO:0007669"/>
    <property type="project" value="UniProtKB-SubCell"/>
</dbReference>
<dbReference type="GO" id="GO:0022857">
    <property type="term" value="F:transmembrane transporter activity"/>
    <property type="evidence" value="ECO:0007669"/>
    <property type="project" value="InterPro"/>
</dbReference>
<feature type="transmembrane region" description="Helical" evidence="5">
    <location>
        <begin position="383"/>
        <end position="407"/>
    </location>
</feature>
<dbReference type="OrthoDB" id="7584869at2"/>
<evidence type="ECO:0000256" key="5">
    <source>
        <dbReference type="SAM" id="Phobius"/>
    </source>
</evidence>
<feature type="transmembrane region" description="Helical" evidence="5">
    <location>
        <begin position="108"/>
        <end position="128"/>
    </location>
</feature>
<reference evidence="7 8" key="1">
    <citation type="submission" date="2019-02" db="EMBL/GenBank/DDBJ databases">
        <title>Sequencing the genomes of 1000 actinobacteria strains.</title>
        <authorList>
            <person name="Klenk H.-P."/>
        </authorList>
    </citation>
    <scope>NUCLEOTIDE SEQUENCE [LARGE SCALE GENOMIC DNA]</scope>
    <source>
        <strain evidence="7 8">DSM 18319</strain>
    </source>
</reference>
<proteinExistence type="predicted"/>
<evidence type="ECO:0000313" key="8">
    <source>
        <dbReference type="Proteomes" id="UP000291483"/>
    </source>
</evidence>
<keyword evidence="4 5" id="KW-0472">Membrane</keyword>
<organism evidence="7 8">
    <name type="scientific">Microterricola gilva</name>
    <dbReference type="NCBI Taxonomy" id="393267"/>
    <lineage>
        <taxon>Bacteria</taxon>
        <taxon>Bacillati</taxon>
        <taxon>Actinomycetota</taxon>
        <taxon>Actinomycetes</taxon>
        <taxon>Micrococcales</taxon>
        <taxon>Microbacteriaceae</taxon>
        <taxon>Microterricola</taxon>
    </lineage>
</organism>
<feature type="transmembrane region" description="Helical" evidence="5">
    <location>
        <begin position="36"/>
        <end position="60"/>
    </location>
</feature>
<dbReference type="PANTHER" id="PTHR23528:SF1">
    <property type="entry name" value="MAJOR FACILITATOR SUPERFAMILY (MFS) PROFILE DOMAIN-CONTAINING PROTEIN"/>
    <property type="match status" value="1"/>
</dbReference>
<feature type="transmembrane region" description="Helical" evidence="5">
    <location>
        <begin position="196"/>
        <end position="218"/>
    </location>
</feature>
<feature type="domain" description="Major facilitator superfamily (MFS) profile" evidence="6">
    <location>
        <begin position="34"/>
        <end position="438"/>
    </location>
</feature>
<dbReference type="CDD" id="cd06174">
    <property type="entry name" value="MFS"/>
    <property type="match status" value="1"/>
</dbReference>
<gene>
    <name evidence="7" type="ORF">EV379_3020</name>
</gene>
<dbReference type="InterPro" id="IPR036259">
    <property type="entry name" value="MFS_trans_sf"/>
</dbReference>
<dbReference type="Pfam" id="PF13347">
    <property type="entry name" value="MFS_2"/>
    <property type="match status" value="1"/>
</dbReference>
<evidence type="ECO:0000256" key="2">
    <source>
        <dbReference type="ARBA" id="ARBA00022692"/>
    </source>
</evidence>
<accession>A0A4Q8ARD0</accession>
<feature type="transmembrane region" description="Helical" evidence="5">
    <location>
        <begin position="346"/>
        <end position="371"/>
    </location>
</feature>
<keyword evidence="2 5" id="KW-0812">Transmembrane</keyword>
<feature type="transmembrane region" description="Helical" evidence="5">
    <location>
        <begin position="167"/>
        <end position="190"/>
    </location>
</feature>
<dbReference type="PROSITE" id="PS50850">
    <property type="entry name" value="MFS"/>
    <property type="match status" value="1"/>
</dbReference>
<evidence type="ECO:0000313" key="7">
    <source>
        <dbReference type="EMBL" id="RZU66655.1"/>
    </source>
</evidence>
<dbReference type="InterPro" id="IPR020846">
    <property type="entry name" value="MFS_dom"/>
</dbReference>
<feature type="transmembrane region" description="Helical" evidence="5">
    <location>
        <begin position="134"/>
        <end position="155"/>
    </location>
</feature>
<dbReference type="Proteomes" id="UP000291483">
    <property type="component" value="Unassembled WGS sequence"/>
</dbReference>
<evidence type="ECO:0000256" key="4">
    <source>
        <dbReference type="ARBA" id="ARBA00023136"/>
    </source>
</evidence>
<keyword evidence="8" id="KW-1185">Reference proteome</keyword>